<protein>
    <submittedName>
        <fullName evidence="1">Uncharacterized protein</fullName>
    </submittedName>
</protein>
<evidence type="ECO:0000313" key="2">
    <source>
        <dbReference type="Proteomes" id="UP000676310"/>
    </source>
</evidence>
<name>A0A8J2HXW0_9PLEO</name>
<dbReference type="Proteomes" id="UP000676310">
    <property type="component" value="Unassembled WGS sequence"/>
</dbReference>
<accession>A0A8J2HXW0</accession>
<dbReference type="PANTHER" id="PTHR39596">
    <property type="match status" value="1"/>
</dbReference>
<dbReference type="RefSeq" id="XP_043167804.1">
    <property type="nucleotide sequence ID" value="XM_043311869.1"/>
</dbReference>
<keyword evidence="2" id="KW-1185">Reference proteome</keyword>
<reference evidence="1" key="1">
    <citation type="submission" date="2021-05" db="EMBL/GenBank/DDBJ databases">
        <authorList>
            <person name="Stam R."/>
        </authorList>
    </citation>
    <scope>NUCLEOTIDE SEQUENCE</scope>
    <source>
        <strain evidence="1">CS162</strain>
    </source>
</reference>
<dbReference type="EMBL" id="CAJRGZ010000017">
    <property type="protein sequence ID" value="CAG5156461.1"/>
    <property type="molecule type" value="Genomic_DNA"/>
</dbReference>
<comment type="caution">
    <text evidence="1">The sequence shown here is derived from an EMBL/GenBank/DDBJ whole genome shotgun (WGS) entry which is preliminary data.</text>
</comment>
<proteinExistence type="predicted"/>
<gene>
    <name evidence="1" type="ORF">ALTATR162_LOCUS4259</name>
</gene>
<dbReference type="AlphaFoldDB" id="A0A8J2HXW0"/>
<dbReference type="OrthoDB" id="3774232at2759"/>
<dbReference type="PANTHER" id="PTHR39596:SF2">
    <property type="entry name" value="HET DOMAIN PROTEIN (AFU_ORTHOLOGUE AFUA_1G17550)-RELATED"/>
    <property type="match status" value="1"/>
</dbReference>
<evidence type="ECO:0000313" key="1">
    <source>
        <dbReference type="EMBL" id="CAG5156461.1"/>
    </source>
</evidence>
<organism evidence="1 2">
    <name type="scientific">Alternaria atra</name>
    <dbReference type="NCBI Taxonomy" id="119953"/>
    <lineage>
        <taxon>Eukaryota</taxon>
        <taxon>Fungi</taxon>
        <taxon>Dikarya</taxon>
        <taxon>Ascomycota</taxon>
        <taxon>Pezizomycotina</taxon>
        <taxon>Dothideomycetes</taxon>
        <taxon>Pleosporomycetidae</taxon>
        <taxon>Pleosporales</taxon>
        <taxon>Pleosporineae</taxon>
        <taxon>Pleosporaceae</taxon>
        <taxon>Alternaria</taxon>
        <taxon>Alternaria sect. Ulocladioides</taxon>
    </lineage>
</organism>
<dbReference type="GeneID" id="67015906"/>
<sequence length="411" mass="46222">MRIRTGDWITQLWTFQEVVLAQNGAIHIAFDKEATVSVSEIQRRGTKLARISPTLTTTYGKRGTLSYRQINNAEDETIVLASVLGMDVAAIQQINTSSTDRGDIANKRMAKFLHMLDATPGLGIPSGIIFLPGSKLSIEGFEWAPSTWLTKHLHPHRLFDPAGQAATLMRDGAHVRFPGILLHCPNKAVEKPTFWFPVHESMHKWFKVKVDIDPEGWTQFWEDASCLESPEPAIIMCNGDTRDKWEVGVLVKSKGFLKKGEIRHIVSDYIIWLYSDKVPVQLYQQRKEDTREKSHEEAEKVFVQLARAYDFAEKIIDIKYKNGLVKAFVAAVASSGCNMGPESVSIVYGGTPPTSLLRRFFATNAAYKAHVDSEHGVGWFQFIEKYPREALKTLQRPLWGYAGYSGLPVLA</sequence>